<dbReference type="PANTHER" id="PTHR37841:SF1">
    <property type="entry name" value="DUF3298 DOMAIN-CONTAINING PROTEIN"/>
    <property type="match status" value="1"/>
</dbReference>
<gene>
    <name evidence="2" type="ORF">G5B36_11935</name>
    <name evidence="1" type="ORF">L0N08_28675</name>
</gene>
<evidence type="ECO:0000313" key="1">
    <source>
        <dbReference type="EMBL" id="MCG4749385.1"/>
    </source>
</evidence>
<dbReference type="InterPro" id="IPR032774">
    <property type="entry name" value="WG_beta_rep"/>
</dbReference>
<proteinExistence type="predicted"/>
<comment type="caution">
    <text evidence="1">The sequence shown here is derived from an EMBL/GenBank/DDBJ whole genome shotgun (WGS) entry which is preliminary data.</text>
</comment>
<keyword evidence="3" id="KW-1185">Reference proteome</keyword>
<dbReference type="Proteomes" id="UP001299608">
    <property type="component" value="Unassembled WGS sequence"/>
</dbReference>
<reference evidence="2" key="2">
    <citation type="submission" date="2020-02" db="EMBL/GenBank/DDBJ databases">
        <authorList>
            <person name="Littmann E."/>
            <person name="Sorbara M."/>
        </authorList>
    </citation>
    <scope>NUCLEOTIDE SEQUENCE</scope>
    <source>
        <strain evidence="2">MSK.1.17</strain>
    </source>
</reference>
<dbReference type="Pfam" id="PF14903">
    <property type="entry name" value="WG_beta_rep"/>
    <property type="match status" value="5"/>
</dbReference>
<sequence>MKKLLFVFVMLAGLELIAAAGILVSSGTYDDSSRPAVGSGRRYGEYQGTPQGEIYIYKDHDPRFHIITDPVLTDNPVAYSGGLVILERDGLYGYADFDGNPVTDIQYENAGQFRDGLADVRKDGKYGFIDTAGREIIPVIYDQVSPFEDGYAAVRLDGKRGVIDKSGGIAVPIEHMHLFTGNDGIALTGTNVRTGRGKGDYRTIYGFANYREGTQVPYQYQSISNLSEGYYSVSTGAGYALMDPLGREVTKPVYDWIGSISGRTAAACLDGRCGYIDLEGREIVPFSYDDAFLFCYGRGAVSKDGKWGYVDRNGREVIGLSYDFACNFLNGLAVVILDGRYGLIDTNGNVRIPIQYDWAGALGEDGTITVMKDGCFGFVDAKGNEIAPPIYDYAYDFNGGYAKVELGGKTGYMDQKGRLAVPAVYDDPDGDKDRRMSHFYLQRDIDGGMIEVPLLPDVNVHVKKADSSFTGWYEKGWQVMGFYGNDGRRLASPGDGYEVYILPARDISYTYTGCFGKPVVFCYKHEDGYGLFCVADEDGPG</sequence>
<reference evidence="1" key="3">
    <citation type="submission" date="2022-01" db="EMBL/GenBank/DDBJ databases">
        <title>Collection of gut derived symbiotic bacterial strains cultured from healthy donors.</title>
        <authorList>
            <person name="Lin H."/>
            <person name="Kohout C."/>
            <person name="Waligurski E."/>
            <person name="Pamer E.G."/>
        </authorList>
    </citation>
    <scope>NUCLEOTIDE SEQUENCE</scope>
    <source>
        <strain evidence="1">DFI.6.55</strain>
    </source>
</reference>
<dbReference type="EMBL" id="JAAITT010000015">
    <property type="protein sequence ID" value="NSJ49410.1"/>
    <property type="molecule type" value="Genomic_DNA"/>
</dbReference>
<dbReference type="SUPFAM" id="SSF69360">
    <property type="entry name" value="Cell wall binding repeat"/>
    <property type="match status" value="1"/>
</dbReference>
<dbReference type="EMBL" id="JAKNGE010000062">
    <property type="protein sequence ID" value="MCG4749385.1"/>
    <property type="molecule type" value="Genomic_DNA"/>
</dbReference>
<reference evidence="2 3" key="1">
    <citation type="journal article" date="2020" name="Cell Host Microbe">
        <title>Functional and Genomic Variation between Human-Derived Isolates of Lachnospiraceae Reveals Inter- and Intra-Species Diversity.</title>
        <authorList>
            <person name="Sorbara M.T."/>
            <person name="Littmann E.R."/>
            <person name="Fontana E."/>
            <person name="Moody T.U."/>
            <person name="Kohout C.E."/>
            <person name="Gjonbalaj M."/>
            <person name="Eaton V."/>
            <person name="Seok R."/>
            <person name="Leiner I.M."/>
            <person name="Pamer E.G."/>
        </authorList>
    </citation>
    <scope>NUCLEOTIDE SEQUENCE [LARGE SCALE GENOMIC DNA]</scope>
    <source>
        <strain evidence="2 3">MSK.1.17</strain>
    </source>
</reference>
<name>A0AAW5C8X1_9FIRM</name>
<dbReference type="AlphaFoldDB" id="A0AAW5C8X1"/>
<dbReference type="RefSeq" id="WP_165642188.1">
    <property type="nucleotide sequence ID" value="NZ_CAXTHN010000015.1"/>
</dbReference>
<accession>A0AAW5C8X1</accession>
<dbReference type="Proteomes" id="UP000669239">
    <property type="component" value="Unassembled WGS sequence"/>
</dbReference>
<evidence type="ECO:0000313" key="2">
    <source>
        <dbReference type="EMBL" id="NSJ49410.1"/>
    </source>
</evidence>
<evidence type="ECO:0000313" key="3">
    <source>
        <dbReference type="Proteomes" id="UP000669239"/>
    </source>
</evidence>
<dbReference type="PANTHER" id="PTHR37841">
    <property type="entry name" value="GLR2918 PROTEIN"/>
    <property type="match status" value="1"/>
</dbReference>
<protein>
    <submittedName>
        <fullName evidence="1">WG repeat-containing protein</fullName>
    </submittedName>
</protein>
<organism evidence="1 4">
    <name type="scientific">Enterocloster aldenensis</name>
    <dbReference type="NCBI Taxonomy" id="358742"/>
    <lineage>
        <taxon>Bacteria</taxon>
        <taxon>Bacillati</taxon>
        <taxon>Bacillota</taxon>
        <taxon>Clostridia</taxon>
        <taxon>Lachnospirales</taxon>
        <taxon>Lachnospiraceae</taxon>
        <taxon>Enterocloster</taxon>
    </lineage>
</organism>
<evidence type="ECO:0000313" key="4">
    <source>
        <dbReference type="Proteomes" id="UP001299608"/>
    </source>
</evidence>